<keyword evidence="2 4" id="KW-0238">DNA-binding</keyword>
<dbReference type="SUPFAM" id="SSF48498">
    <property type="entry name" value="Tetracyclin repressor-like, C-terminal domain"/>
    <property type="match status" value="1"/>
</dbReference>
<dbReference type="AlphaFoldDB" id="A0A4Q7V1K6"/>
<dbReference type="InterPro" id="IPR009057">
    <property type="entry name" value="Homeodomain-like_sf"/>
</dbReference>
<dbReference type="Pfam" id="PF00440">
    <property type="entry name" value="TetR_N"/>
    <property type="match status" value="1"/>
</dbReference>
<dbReference type="GO" id="GO:0003700">
    <property type="term" value="F:DNA-binding transcription factor activity"/>
    <property type="evidence" value="ECO:0007669"/>
    <property type="project" value="TreeGrafter"/>
</dbReference>
<reference evidence="6 7" key="1">
    <citation type="submission" date="2019-02" db="EMBL/GenBank/DDBJ databases">
        <title>Sequencing the genomes of 1000 actinobacteria strains.</title>
        <authorList>
            <person name="Klenk H.-P."/>
        </authorList>
    </citation>
    <scope>NUCLEOTIDE SEQUENCE [LARGE SCALE GENOMIC DNA]</scope>
    <source>
        <strain evidence="6 7">DSM 45779</strain>
    </source>
</reference>
<evidence type="ECO:0000313" key="7">
    <source>
        <dbReference type="Proteomes" id="UP000291591"/>
    </source>
</evidence>
<name>A0A4Q7V1K6_PSEST</name>
<dbReference type="Gene3D" id="1.10.357.10">
    <property type="entry name" value="Tetracycline Repressor, domain 2"/>
    <property type="match status" value="1"/>
</dbReference>
<dbReference type="InterPro" id="IPR050109">
    <property type="entry name" value="HTH-type_TetR-like_transc_reg"/>
</dbReference>
<accession>A0A4Q7V1K6</accession>
<evidence type="ECO:0000256" key="4">
    <source>
        <dbReference type="PROSITE-ProRule" id="PRU00335"/>
    </source>
</evidence>
<feature type="domain" description="HTH tetR-type" evidence="5">
    <location>
        <begin position="24"/>
        <end position="84"/>
    </location>
</feature>
<proteinExistence type="predicted"/>
<dbReference type="PANTHER" id="PTHR30055">
    <property type="entry name" value="HTH-TYPE TRANSCRIPTIONAL REGULATOR RUTR"/>
    <property type="match status" value="1"/>
</dbReference>
<dbReference type="EMBL" id="SHKL01000001">
    <property type="protein sequence ID" value="RZT87201.1"/>
    <property type="molecule type" value="Genomic_DNA"/>
</dbReference>
<comment type="caution">
    <text evidence="6">The sequence shown here is derived from an EMBL/GenBank/DDBJ whole genome shotgun (WGS) entry which is preliminary data.</text>
</comment>
<evidence type="ECO:0000256" key="1">
    <source>
        <dbReference type="ARBA" id="ARBA00023015"/>
    </source>
</evidence>
<dbReference type="PROSITE" id="PS01081">
    <property type="entry name" value="HTH_TETR_1"/>
    <property type="match status" value="1"/>
</dbReference>
<dbReference type="PRINTS" id="PR00455">
    <property type="entry name" value="HTHTETR"/>
</dbReference>
<organism evidence="6 7">
    <name type="scientific">Pseudonocardia sediminis</name>
    <dbReference type="NCBI Taxonomy" id="1397368"/>
    <lineage>
        <taxon>Bacteria</taxon>
        <taxon>Bacillati</taxon>
        <taxon>Actinomycetota</taxon>
        <taxon>Actinomycetes</taxon>
        <taxon>Pseudonocardiales</taxon>
        <taxon>Pseudonocardiaceae</taxon>
        <taxon>Pseudonocardia</taxon>
    </lineage>
</organism>
<dbReference type="RefSeq" id="WP_207223596.1">
    <property type="nucleotide sequence ID" value="NZ_SHKL01000001.1"/>
</dbReference>
<dbReference type="InterPro" id="IPR036271">
    <property type="entry name" value="Tet_transcr_reg_TetR-rel_C_sf"/>
</dbReference>
<protein>
    <submittedName>
        <fullName evidence="6">TetR family transcriptional regulator</fullName>
    </submittedName>
</protein>
<dbReference type="InterPro" id="IPR023772">
    <property type="entry name" value="DNA-bd_HTH_TetR-type_CS"/>
</dbReference>
<dbReference type="Proteomes" id="UP000291591">
    <property type="component" value="Unassembled WGS sequence"/>
</dbReference>
<evidence type="ECO:0000259" key="5">
    <source>
        <dbReference type="PROSITE" id="PS50977"/>
    </source>
</evidence>
<keyword evidence="1" id="KW-0805">Transcription regulation</keyword>
<evidence type="ECO:0000256" key="3">
    <source>
        <dbReference type="ARBA" id="ARBA00023163"/>
    </source>
</evidence>
<dbReference type="SUPFAM" id="SSF46689">
    <property type="entry name" value="Homeodomain-like"/>
    <property type="match status" value="1"/>
</dbReference>
<dbReference type="Gene3D" id="1.10.10.60">
    <property type="entry name" value="Homeodomain-like"/>
    <property type="match status" value="1"/>
</dbReference>
<dbReference type="GO" id="GO:0000976">
    <property type="term" value="F:transcription cis-regulatory region binding"/>
    <property type="evidence" value="ECO:0007669"/>
    <property type="project" value="TreeGrafter"/>
</dbReference>
<evidence type="ECO:0000313" key="6">
    <source>
        <dbReference type="EMBL" id="RZT87201.1"/>
    </source>
</evidence>
<dbReference type="InterPro" id="IPR001647">
    <property type="entry name" value="HTH_TetR"/>
</dbReference>
<gene>
    <name evidence="6" type="ORF">EV383_4111</name>
</gene>
<keyword evidence="3" id="KW-0804">Transcription</keyword>
<feature type="DNA-binding region" description="H-T-H motif" evidence="4">
    <location>
        <begin position="47"/>
        <end position="66"/>
    </location>
</feature>
<evidence type="ECO:0000256" key="2">
    <source>
        <dbReference type="ARBA" id="ARBA00023125"/>
    </source>
</evidence>
<dbReference type="PANTHER" id="PTHR30055:SF234">
    <property type="entry name" value="HTH-TYPE TRANSCRIPTIONAL REGULATOR BETI"/>
    <property type="match status" value="1"/>
</dbReference>
<dbReference type="PROSITE" id="PS50977">
    <property type="entry name" value="HTH_TETR_2"/>
    <property type="match status" value="1"/>
</dbReference>
<sequence length="229" mass="24855">MASSAEDGSVPEELQREIRDVRSRWRTRQVLDAAVRLMNGGSFEAVSMQALAKEAGVSVGLIYSYFGGKEDVVVAVVLDVIEELNSLATTAMDTVGDDPVERLAAGFGAYARVLDTHRHAGLLTYRQSGELGPDARNRLKAGELTTLVPLREAAGAAEAAGLLVRGADLDLLVFDMMILAHGWALKHWHFGDDVDVHRYVAAQTAAMLRSVLAPERHAAYRHLLEPVPE</sequence>
<keyword evidence="7" id="KW-1185">Reference proteome</keyword>